<keyword evidence="5" id="KW-0378">Hydrolase</keyword>
<accession>A0ABU0JGT1</accession>
<organism evidence="13 14">
    <name type="scientific">Labrys wisconsinensis</name>
    <dbReference type="NCBI Taxonomy" id="425677"/>
    <lineage>
        <taxon>Bacteria</taxon>
        <taxon>Pseudomonadati</taxon>
        <taxon>Pseudomonadota</taxon>
        <taxon>Alphaproteobacteria</taxon>
        <taxon>Hyphomicrobiales</taxon>
        <taxon>Xanthobacteraceae</taxon>
        <taxon>Labrys</taxon>
    </lineage>
</organism>
<comment type="caution">
    <text evidence="13">The sequence shown here is derived from an EMBL/GenBank/DDBJ whole genome shotgun (WGS) entry which is preliminary data.</text>
</comment>
<evidence type="ECO:0000259" key="12">
    <source>
        <dbReference type="PROSITE" id="PS52029"/>
    </source>
</evidence>
<keyword evidence="3" id="KW-0328">Glycosyltransferase</keyword>
<dbReference type="InterPro" id="IPR050979">
    <property type="entry name" value="LD-transpeptidase"/>
</dbReference>
<feature type="region of interest" description="Disordered" evidence="10">
    <location>
        <begin position="101"/>
        <end position="121"/>
    </location>
</feature>
<evidence type="ECO:0000313" key="14">
    <source>
        <dbReference type="Proteomes" id="UP001242480"/>
    </source>
</evidence>
<keyword evidence="6 9" id="KW-0133">Cell shape</keyword>
<comment type="similarity">
    <text evidence="2">Belongs to the YkuD family.</text>
</comment>
<feature type="domain" description="L,D-TPase catalytic" evidence="12">
    <location>
        <begin position="162"/>
        <end position="291"/>
    </location>
</feature>
<keyword evidence="8 9" id="KW-0961">Cell wall biogenesis/degradation</keyword>
<comment type="pathway">
    <text evidence="1 9">Cell wall biogenesis; peptidoglycan biosynthesis.</text>
</comment>
<evidence type="ECO:0000256" key="3">
    <source>
        <dbReference type="ARBA" id="ARBA00022676"/>
    </source>
</evidence>
<dbReference type="InterPro" id="IPR038063">
    <property type="entry name" value="Transpep_catalytic_dom"/>
</dbReference>
<feature type="signal peptide" evidence="11">
    <location>
        <begin position="1"/>
        <end position="20"/>
    </location>
</feature>
<evidence type="ECO:0000256" key="6">
    <source>
        <dbReference type="ARBA" id="ARBA00022960"/>
    </source>
</evidence>
<dbReference type="Gene3D" id="2.40.440.10">
    <property type="entry name" value="L,D-transpeptidase catalytic domain-like"/>
    <property type="match status" value="1"/>
</dbReference>
<dbReference type="InterPro" id="IPR005490">
    <property type="entry name" value="LD_TPept_cat_dom"/>
</dbReference>
<feature type="chain" id="PRO_5045802868" evidence="11">
    <location>
        <begin position="21"/>
        <end position="291"/>
    </location>
</feature>
<keyword evidence="13" id="KW-0449">Lipoprotein</keyword>
<feature type="active site" description="Proton donor/acceptor" evidence="9">
    <location>
        <position position="251"/>
    </location>
</feature>
<dbReference type="CDD" id="cd16913">
    <property type="entry name" value="YkuD_like"/>
    <property type="match status" value="1"/>
</dbReference>
<keyword evidence="14" id="KW-1185">Reference proteome</keyword>
<evidence type="ECO:0000256" key="9">
    <source>
        <dbReference type="PROSITE-ProRule" id="PRU01373"/>
    </source>
</evidence>
<evidence type="ECO:0000256" key="11">
    <source>
        <dbReference type="SAM" id="SignalP"/>
    </source>
</evidence>
<dbReference type="PROSITE" id="PS52029">
    <property type="entry name" value="LD_TPASE"/>
    <property type="match status" value="1"/>
</dbReference>
<evidence type="ECO:0000256" key="2">
    <source>
        <dbReference type="ARBA" id="ARBA00005992"/>
    </source>
</evidence>
<keyword evidence="7 9" id="KW-0573">Peptidoglycan synthesis</keyword>
<gene>
    <name evidence="13" type="ORF">QO011_005711</name>
</gene>
<evidence type="ECO:0000313" key="13">
    <source>
        <dbReference type="EMBL" id="MDQ0472681.1"/>
    </source>
</evidence>
<evidence type="ECO:0000256" key="7">
    <source>
        <dbReference type="ARBA" id="ARBA00022984"/>
    </source>
</evidence>
<evidence type="ECO:0000256" key="8">
    <source>
        <dbReference type="ARBA" id="ARBA00023316"/>
    </source>
</evidence>
<evidence type="ECO:0000256" key="10">
    <source>
        <dbReference type="SAM" id="MobiDB-lite"/>
    </source>
</evidence>
<sequence length="291" mass="31651">MKRLFGLCLLLLPMPGAALAQSAEFYPREPRSGFASEPRSGFARESRSDFASEPRIVYSMAPAGQPAARPRSGLGGGFIEFLFNGGAMDEPARPLPRSRRAPAYAVQPPDPYAAPRPARRRPAEARIAYAAPPANDVRPARGEVAAQFRKQTVPYDGPQAPGTIVIDTAQRYLFLVQEGGTALRYGVGVGRAGFEWNGTSAISRKAEWPDWRPPAEMRKRRPDLPAFMAGGPRNPLGARAMYLGDTLYRIHGSNEPQSIGQAVSSGCIRMRNEDVIDLYERVGIGTTVVVL</sequence>
<feature type="active site" description="Nucleophile" evidence="9">
    <location>
        <position position="267"/>
    </location>
</feature>
<protein>
    <submittedName>
        <fullName evidence="13">Lipoprotein-anchoring transpeptidase ErfK/SrfK</fullName>
    </submittedName>
</protein>
<keyword evidence="4" id="KW-0808">Transferase</keyword>
<proteinExistence type="inferred from homology"/>
<dbReference type="Pfam" id="PF03734">
    <property type="entry name" value="YkuD"/>
    <property type="match status" value="1"/>
</dbReference>
<dbReference type="PANTHER" id="PTHR30582">
    <property type="entry name" value="L,D-TRANSPEPTIDASE"/>
    <property type="match status" value="1"/>
</dbReference>
<reference evidence="13 14" key="1">
    <citation type="submission" date="2023-07" db="EMBL/GenBank/DDBJ databases">
        <title>Genomic Encyclopedia of Type Strains, Phase IV (KMG-IV): sequencing the most valuable type-strain genomes for metagenomic binning, comparative biology and taxonomic classification.</title>
        <authorList>
            <person name="Goeker M."/>
        </authorList>
    </citation>
    <scope>NUCLEOTIDE SEQUENCE [LARGE SCALE GENOMIC DNA]</scope>
    <source>
        <strain evidence="13 14">DSM 19619</strain>
    </source>
</reference>
<name>A0ABU0JGT1_9HYPH</name>
<dbReference type="EMBL" id="JAUSVX010000013">
    <property type="protein sequence ID" value="MDQ0472681.1"/>
    <property type="molecule type" value="Genomic_DNA"/>
</dbReference>
<dbReference type="PANTHER" id="PTHR30582:SF24">
    <property type="entry name" value="L,D-TRANSPEPTIDASE ERFK_SRFK-RELATED"/>
    <property type="match status" value="1"/>
</dbReference>
<evidence type="ECO:0000256" key="1">
    <source>
        <dbReference type="ARBA" id="ARBA00004752"/>
    </source>
</evidence>
<dbReference type="Proteomes" id="UP001242480">
    <property type="component" value="Unassembled WGS sequence"/>
</dbReference>
<dbReference type="SUPFAM" id="SSF141523">
    <property type="entry name" value="L,D-transpeptidase catalytic domain-like"/>
    <property type="match status" value="1"/>
</dbReference>
<keyword evidence="11" id="KW-0732">Signal</keyword>
<evidence type="ECO:0000256" key="5">
    <source>
        <dbReference type="ARBA" id="ARBA00022801"/>
    </source>
</evidence>
<evidence type="ECO:0000256" key="4">
    <source>
        <dbReference type="ARBA" id="ARBA00022679"/>
    </source>
</evidence>